<keyword evidence="6" id="KW-1185">Reference proteome</keyword>
<dbReference type="RefSeq" id="WP_187804685.1">
    <property type="nucleotide sequence ID" value="NZ_LZEU01000001.1"/>
</dbReference>
<organism evidence="5 6">
    <name type="scientific">Aquipseudomonas alcaligenes</name>
    <name type="common">Pseudomonas alcaligenes</name>
    <dbReference type="NCBI Taxonomy" id="43263"/>
    <lineage>
        <taxon>Bacteria</taxon>
        <taxon>Pseudomonadati</taxon>
        <taxon>Pseudomonadota</taxon>
        <taxon>Gammaproteobacteria</taxon>
        <taxon>Pseudomonadales</taxon>
        <taxon>Pseudomonadaceae</taxon>
        <taxon>Aquipseudomonas</taxon>
    </lineage>
</organism>
<sequence length="252" mass="28482">MVRWRFALALALLPACLARAGEEIVLASPAYWCPFSCTAGSVREGFTVEIIRTIFARHGIPVRLVNENYSRALNDVRSGRYTASPSTLRDEAPDFVYPEEAVSSNRFCFYTRASDDWRYHGVQSLATRNTGIIQGYSYGAELDAYIRQHGQVFQLHAGNDLTERLLKQLLLKRFDTFVEEENLVAYTQHQQPQEGIRKAGCIGGTLAYMAIGPGHPQAQEYARLFSEGMREIRANGVLQRILARYGLKDWQP</sequence>
<reference evidence="5 6" key="1">
    <citation type="submission" date="2016-06" db="EMBL/GenBank/DDBJ databases">
        <authorList>
            <person name="Ramos C."/>
            <person name="Pintado A."/>
            <person name="Crespo-Gomez J.I."/>
        </authorList>
    </citation>
    <scope>NUCLEOTIDE SEQUENCE [LARGE SCALE GENOMIC DNA]</scope>
    <source>
        <strain evidence="5 6">AVO110</strain>
    </source>
</reference>
<dbReference type="InterPro" id="IPR001638">
    <property type="entry name" value="Solute-binding_3/MltF_N"/>
</dbReference>
<feature type="signal peptide" evidence="3">
    <location>
        <begin position="1"/>
        <end position="20"/>
    </location>
</feature>
<evidence type="ECO:0000256" key="3">
    <source>
        <dbReference type="SAM" id="SignalP"/>
    </source>
</evidence>
<dbReference type="Pfam" id="PF00497">
    <property type="entry name" value="SBP_bac_3"/>
    <property type="match status" value="1"/>
</dbReference>
<comment type="caution">
    <text evidence="5">The sequence shown here is derived from an EMBL/GenBank/DDBJ whole genome shotgun (WGS) entry which is preliminary data.</text>
</comment>
<evidence type="ECO:0000256" key="2">
    <source>
        <dbReference type="ARBA" id="ARBA00022729"/>
    </source>
</evidence>
<evidence type="ECO:0000256" key="1">
    <source>
        <dbReference type="ARBA" id="ARBA00010333"/>
    </source>
</evidence>
<evidence type="ECO:0000313" key="5">
    <source>
        <dbReference type="EMBL" id="MBC9249558.1"/>
    </source>
</evidence>
<feature type="domain" description="Solute-binding protein family 3/N-terminal" evidence="4">
    <location>
        <begin position="26"/>
        <end position="246"/>
    </location>
</feature>
<dbReference type="Gene3D" id="3.40.190.10">
    <property type="entry name" value="Periplasmic binding protein-like II"/>
    <property type="match status" value="2"/>
</dbReference>
<dbReference type="EMBL" id="LZEU01000001">
    <property type="protein sequence ID" value="MBC9249558.1"/>
    <property type="molecule type" value="Genomic_DNA"/>
</dbReference>
<dbReference type="PANTHER" id="PTHR35936:SF25">
    <property type="entry name" value="ABC TRANSPORTER SUBSTRATE-BINDING PROTEIN"/>
    <property type="match status" value="1"/>
</dbReference>
<dbReference type="SUPFAM" id="SSF53850">
    <property type="entry name" value="Periplasmic binding protein-like II"/>
    <property type="match status" value="1"/>
</dbReference>
<keyword evidence="2 3" id="KW-0732">Signal</keyword>
<feature type="chain" id="PRO_5045361061" description="Solute-binding protein family 3/N-terminal domain-containing protein" evidence="3">
    <location>
        <begin position="21"/>
        <end position="252"/>
    </location>
</feature>
<evidence type="ECO:0000313" key="6">
    <source>
        <dbReference type="Proteomes" id="UP000744555"/>
    </source>
</evidence>
<proteinExistence type="inferred from homology"/>
<accession>A0ABR7RZ95</accession>
<name>A0ABR7RZ95_AQUAC</name>
<gene>
    <name evidence="5" type="ORF">A9179_04615</name>
</gene>
<evidence type="ECO:0000259" key="4">
    <source>
        <dbReference type="Pfam" id="PF00497"/>
    </source>
</evidence>
<protein>
    <recommendedName>
        <fullName evidence="4">Solute-binding protein family 3/N-terminal domain-containing protein</fullName>
    </recommendedName>
</protein>
<comment type="similarity">
    <text evidence="1">Belongs to the bacterial solute-binding protein 3 family.</text>
</comment>
<dbReference type="Proteomes" id="UP000744555">
    <property type="component" value="Unassembled WGS sequence"/>
</dbReference>
<dbReference type="PANTHER" id="PTHR35936">
    <property type="entry name" value="MEMBRANE-BOUND LYTIC MUREIN TRANSGLYCOSYLASE F"/>
    <property type="match status" value="1"/>
</dbReference>